<sequence length="100" mass="11628">MDQTEREAFIIQKYKQEEELMILLFAQWCINHDLEPEGIYQKAFPSQSKNAQLTHAVEQTIPKSEADEIPLVSLLEVLSWFEQDELAFIVSEEASRLDKS</sequence>
<evidence type="ECO:0000313" key="1">
    <source>
        <dbReference type="EMBL" id="MCM2674516.1"/>
    </source>
</evidence>
<gene>
    <name evidence="1" type="ORF">NDM98_02615</name>
</gene>
<dbReference type="Proteomes" id="UP001203665">
    <property type="component" value="Unassembled WGS sequence"/>
</dbReference>
<keyword evidence="2" id="KW-1185">Reference proteome</keyword>
<proteinExistence type="predicted"/>
<name>A0ABT0XF41_9BACI</name>
<reference evidence="1" key="1">
    <citation type="submission" date="2022-06" db="EMBL/GenBank/DDBJ databases">
        <title>Alkalicoccobacillus porphyridii sp. nov., isolated from a marine red alga, Porphyridium purpureum and reclassification of Shouchella plakortidis and Shouchella gibsonii as Alkalicoccobacillus plakortidis comb. nov. and Alkalicoccobacillus gibsonii comb. nov.</title>
        <authorList>
            <person name="Kim K.H."/>
            <person name="Lee J.K."/>
            <person name="Han D.M."/>
            <person name="Baek J.H."/>
            <person name="Jeon C.O."/>
        </authorList>
    </citation>
    <scope>NUCLEOTIDE SEQUENCE</scope>
    <source>
        <strain evidence="1">DSM 19153</strain>
    </source>
</reference>
<dbReference type="RefSeq" id="WP_251604382.1">
    <property type="nucleotide sequence ID" value="NZ_JAMQJY010000001.1"/>
</dbReference>
<comment type="caution">
    <text evidence="1">The sequence shown here is derived from an EMBL/GenBank/DDBJ whole genome shotgun (WGS) entry which is preliminary data.</text>
</comment>
<evidence type="ECO:0000313" key="2">
    <source>
        <dbReference type="Proteomes" id="UP001203665"/>
    </source>
</evidence>
<organism evidence="1 2">
    <name type="scientific">Alkalicoccobacillus plakortidis</name>
    <dbReference type="NCBI Taxonomy" id="444060"/>
    <lineage>
        <taxon>Bacteria</taxon>
        <taxon>Bacillati</taxon>
        <taxon>Bacillota</taxon>
        <taxon>Bacilli</taxon>
        <taxon>Bacillales</taxon>
        <taxon>Bacillaceae</taxon>
        <taxon>Alkalicoccobacillus</taxon>
    </lineage>
</organism>
<protein>
    <submittedName>
        <fullName evidence="1">Uncharacterized protein</fullName>
    </submittedName>
</protein>
<dbReference type="EMBL" id="JAMQJY010000001">
    <property type="protein sequence ID" value="MCM2674516.1"/>
    <property type="molecule type" value="Genomic_DNA"/>
</dbReference>
<accession>A0ABT0XF41</accession>